<proteinExistence type="predicted"/>
<feature type="domain" description="Orn/Lys/Arg decarboxylases family 1 pyridoxal-P attachment site" evidence="5">
    <location>
        <begin position="296"/>
        <end position="521"/>
    </location>
</feature>
<evidence type="ECO:0000256" key="1">
    <source>
        <dbReference type="ARBA" id="ARBA00001933"/>
    </source>
</evidence>
<comment type="cofactor">
    <cofactor evidence="1">
        <name>pyridoxal 5'-phosphate</name>
        <dbReference type="ChEBI" id="CHEBI:597326"/>
    </cofactor>
</comment>
<feature type="domain" description="Orn/Lys/Arg decarboxylases family 1 pyridoxal-P attachment site" evidence="5">
    <location>
        <begin position="574"/>
        <end position="757"/>
    </location>
</feature>
<dbReference type="Pfam" id="PF01276">
    <property type="entry name" value="OKR_DC_1"/>
    <property type="match status" value="2"/>
</dbReference>
<dbReference type="PANTHER" id="PTHR42832:SF4">
    <property type="entry name" value="BLR3474 PROTEIN"/>
    <property type="match status" value="1"/>
</dbReference>
<keyword evidence="3" id="KW-0808">Transferase</keyword>
<name>A0ABP9TN66_9MICC</name>
<gene>
    <name evidence="6" type="ORF">GCM10025778_16750</name>
</gene>
<evidence type="ECO:0000313" key="6">
    <source>
        <dbReference type="EMBL" id="GAA5227142.1"/>
    </source>
</evidence>
<evidence type="ECO:0000259" key="5">
    <source>
        <dbReference type="Pfam" id="PF01276"/>
    </source>
</evidence>
<dbReference type="Proteomes" id="UP001501257">
    <property type="component" value="Unassembled WGS sequence"/>
</dbReference>
<dbReference type="SUPFAM" id="SSF53383">
    <property type="entry name" value="PLP-dependent transferases"/>
    <property type="match status" value="1"/>
</dbReference>
<organism evidence="6 7">
    <name type="scientific">Paeniglutamicibacter antarcticus</name>
    <dbReference type="NCBI Taxonomy" id="494023"/>
    <lineage>
        <taxon>Bacteria</taxon>
        <taxon>Bacillati</taxon>
        <taxon>Actinomycetota</taxon>
        <taxon>Actinomycetes</taxon>
        <taxon>Micrococcales</taxon>
        <taxon>Micrococcaceae</taxon>
        <taxon>Paeniglutamicibacter</taxon>
    </lineage>
</organism>
<dbReference type="RefSeq" id="WP_210101614.1">
    <property type="nucleotide sequence ID" value="NZ_BAABLK010000027.1"/>
</dbReference>
<dbReference type="InterPro" id="IPR050881">
    <property type="entry name" value="LL-DAP_aminotransferase"/>
</dbReference>
<dbReference type="PANTHER" id="PTHR42832">
    <property type="entry name" value="AMINO ACID AMINOTRANSFERASE"/>
    <property type="match status" value="1"/>
</dbReference>
<dbReference type="Gene3D" id="3.40.640.10">
    <property type="entry name" value="Type I PLP-dependent aspartate aminotransferase-like (Major domain)"/>
    <property type="match status" value="1"/>
</dbReference>
<feature type="region of interest" description="Disordered" evidence="4">
    <location>
        <begin position="114"/>
        <end position="133"/>
    </location>
</feature>
<dbReference type="InterPro" id="IPR015424">
    <property type="entry name" value="PyrdxlP-dep_Trfase"/>
</dbReference>
<evidence type="ECO:0000256" key="2">
    <source>
        <dbReference type="ARBA" id="ARBA00022576"/>
    </source>
</evidence>
<evidence type="ECO:0000256" key="4">
    <source>
        <dbReference type="SAM" id="MobiDB-lite"/>
    </source>
</evidence>
<keyword evidence="2" id="KW-0032">Aminotransferase</keyword>
<reference evidence="7" key="1">
    <citation type="journal article" date="2019" name="Int. J. Syst. Evol. Microbiol.">
        <title>The Global Catalogue of Microorganisms (GCM) 10K type strain sequencing project: providing services to taxonomists for standard genome sequencing and annotation.</title>
        <authorList>
            <consortium name="The Broad Institute Genomics Platform"/>
            <consortium name="The Broad Institute Genome Sequencing Center for Infectious Disease"/>
            <person name="Wu L."/>
            <person name="Ma J."/>
        </authorList>
    </citation>
    <scope>NUCLEOTIDE SEQUENCE [LARGE SCALE GENOMIC DNA]</scope>
    <source>
        <strain evidence="7">JCM 18952</strain>
    </source>
</reference>
<protein>
    <submittedName>
        <fullName evidence="6">Decarboxylase</fullName>
    </submittedName>
</protein>
<dbReference type="EMBL" id="BAABLK010000027">
    <property type="protein sequence ID" value="GAA5227142.1"/>
    <property type="molecule type" value="Genomic_DNA"/>
</dbReference>
<evidence type="ECO:0000256" key="3">
    <source>
        <dbReference type="ARBA" id="ARBA00022679"/>
    </source>
</evidence>
<sequence length="911" mass="102506">MKTPTTAFNDASHSTPSNVWRLRTDAWEYLGFAAKQLSCALDVDLDRKGLRTEVGRQLGILESIEAYWAVPGEAHVRGLRREFENSGYAAALAMIEPVTRGFAHFAADLSESGQQATEHGYHSDDPQSSHSIVNDPRSRFEVLVIDDVSETVREEFIAEMRRQRRHTDEFVYDVNVVPSFEDAMVAVLLNPTIQACILRPGFTVPAAHTLGTDLRTFLDSHIAPDIGTYTPKRRILHLADKLKSLRPELDLYLVADVSIEELATLVERRFARLFRRQESMELHLSLLKGLSDRFETPFFDAVQQHSRKPAAVFHALPISRGGSVSSSRWITDMGEFYGMNLLHAETSATSGGLDSLLEPIGSIREAQELAARAFGARRSYFVTNGTSTANKIVHQSILAPGDVVLVDRNCHKSHHYALMLAGARVAYMEAYPLDEFSFYGAVSLKTIKSMLLDYRRAGRLDEVKMITLTNCTFDGIVYDVERVMEECLAIKPDLVFLWDEAWFAFARFHHIYRQRTAMAAATALTIKFKDPAYLARVRKQRATLFDTKTGQPVDDATWLATRLLPDPDIVRLRVYATQSTHKTLTALRQGSMIHIHDQDFAHHNGESFREAYMTHTSTSPNYQILASLDIGRRQAELEGYELVQRQAYLALSVAQAIGRHRLLKKYFHVLDTHELIPAQFRETTRPMPLRDGLSAMDEAWSTDEFVVDPSRLTLHIGQTGVDGDTFKHKYLMDLHGIQVNKTSRNTVLFMTNIGTSRSAVAYLIDVLVKLAEHFERKREDMGPRALQAHQRTVSGLVGTPPPMPDFSSFAQRFKNDDDTVDGDIRGAYFTSYKTSNCDYLMPNELAKRVAAGNEVVSAGFVTPYPPGFPVLVPGQVFTKEILDFMAALDTREIHGFDPNLGYRILNTAPDH</sequence>
<dbReference type="InterPro" id="IPR000310">
    <property type="entry name" value="Orn/Lys/Arg_deCO2ase_major_dom"/>
</dbReference>
<keyword evidence="7" id="KW-1185">Reference proteome</keyword>
<accession>A0ABP9TN66</accession>
<dbReference type="Gene3D" id="3.90.100.10">
    <property type="entry name" value="Orn/Lys/Arg decarboxylase, C-terminal domain"/>
    <property type="match status" value="1"/>
</dbReference>
<evidence type="ECO:0000313" key="7">
    <source>
        <dbReference type="Proteomes" id="UP001501257"/>
    </source>
</evidence>
<comment type="caution">
    <text evidence="6">The sequence shown here is derived from an EMBL/GenBank/DDBJ whole genome shotgun (WGS) entry which is preliminary data.</text>
</comment>
<dbReference type="InterPro" id="IPR015421">
    <property type="entry name" value="PyrdxlP-dep_Trfase_major"/>
</dbReference>